<name>A0A4R1YMK0_9RHOB</name>
<keyword evidence="2" id="KW-1185">Reference proteome</keyword>
<sequence length="50" mass="5734">MQGTPATAILEELYRQAKETIKETQDPKLRIAINGLIIAFEEEMRSIDTR</sequence>
<evidence type="ECO:0000313" key="2">
    <source>
        <dbReference type="Proteomes" id="UP000295277"/>
    </source>
</evidence>
<evidence type="ECO:0000313" key="1">
    <source>
        <dbReference type="EMBL" id="TCM78996.1"/>
    </source>
</evidence>
<accession>A0A4R1YMK0</accession>
<dbReference type="AlphaFoldDB" id="A0A4R1YMK0"/>
<gene>
    <name evidence="1" type="ORF">EV216_12443</name>
</gene>
<comment type="caution">
    <text evidence="1">The sequence shown here is derived from an EMBL/GenBank/DDBJ whole genome shotgun (WGS) entry which is preliminary data.</text>
</comment>
<dbReference type="Proteomes" id="UP000295277">
    <property type="component" value="Unassembled WGS sequence"/>
</dbReference>
<organism evidence="1 2">
    <name type="scientific">Rhodovulum steppense</name>
    <dbReference type="NCBI Taxonomy" id="540251"/>
    <lineage>
        <taxon>Bacteria</taxon>
        <taxon>Pseudomonadati</taxon>
        <taxon>Pseudomonadota</taxon>
        <taxon>Alphaproteobacteria</taxon>
        <taxon>Rhodobacterales</taxon>
        <taxon>Paracoccaceae</taxon>
        <taxon>Rhodovulum</taxon>
    </lineage>
</organism>
<protein>
    <submittedName>
        <fullName evidence="1">Uncharacterized protein</fullName>
    </submittedName>
</protein>
<proteinExistence type="predicted"/>
<dbReference type="RefSeq" id="WP_165899262.1">
    <property type="nucleotide sequence ID" value="NZ_SLVM01000024.1"/>
</dbReference>
<reference evidence="1 2" key="1">
    <citation type="submission" date="2019-03" db="EMBL/GenBank/DDBJ databases">
        <title>Genomic Encyclopedia of Type Strains, Phase IV (KMG-IV): sequencing the most valuable type-strain genomes for metagenomic binning, comparative biology and taxonomic classification.</title>
        <authorList>
            <person name="Goeker M."/>
        </authorList>
    </citation>
    <scope>NUCLEOTIDE SEQUENCE [LARGE SCALE GENOMIC DNA]</scope>
    <source>
        <strain evidence="1 2">DSM 21153</strain>
    </source>
</reference>
<dbReference type="EMBL" id="SLVM01000024">
    <property type="protein sequence ID" value="TCM78996.1"/>
    <property type="molecule type" value="Genomic_DNA"/>
</dbReference>